<evidence type="ECO:0000313" key="1">
    <source>
        <dbReference type="EMBL" id="SDQ77020.1"/>
    </source>
</evidence>
<protein>
    <submittedName>
        <fullName evidence="1">Uncharacterized protein</fullName>
    </submittedName>
</protein>
<accession>A0A1H1DKX9</accession>
<dbReference type="AlphaFoldDB" id="A0A1H1DKX9"/>
<dbReference type="Proteomes" id="UP000217103">
    <property type="component" value="Unassembled WGS sequence"/>
</dbReference>
<reference evidence="1 2" key="1">
    <citation type="submission" date="2016-10" db="EMBL/GenBank/DDBJ databases">
        <authorList>
            <person name="de Groot N.N."/>
        </authorList>
    </citation>
    <scope>NUCLEOTIDE SEQUENCE [LARGE SCALE GENOMIC DNA]</scope>
    <source>
        <strain evidence="1 2">DSM 43794</strain>
    </source>
</reference>
<gene>
    <name evidence="1" type="ORF">SAMN04489764_2052</name>
</gene>
<dbReference type="OrthoDB" id="1163947at2"/>
<organism evidence="1 2">
    <name type="scientific">Thermostaphylospora chromogena</name>
    <dbReference type="NCBI Taxonomy" id="35622"/>
    <lineage>
        <taxon>Bacteria</taxon>
        <taxon>Bacillati</taxon>
        <taxon>Actinomycetota</taxon>
        <taxon>Actinomycetes</taxon>
        <taxon>Streptosporangiales</taxon>
        <taxon>Thermomonosporaceae</taxon>
        <taxon>Thermostaphylospora</taxon>
    </lineage>
</organism>
<proteinExistence type="predicted"/>
<evidence type="ECO:0000313" key="2">
    <source>
        <dbReference type="Proteomes" id="UP000217103"/>
    </source>
</evidence>
<dbReference type="RefSeq" id="WP_093258817.1">
    <property type="nucleotide sequence ID" value="NZ_FNKK01000002.1"/>
</dbReference>
<sequence>MHGNQVPDSYVYVTEEGVARHYADGSVEALAWEDVVEVRVDGGADSEVNYILLDRDGQGCVVPSSATDASFLARLRYLPDFDLDRLTSAMASARDGAVVVWRSPEPPSPLPDLEYD</sequence>
<keyword evidence="2" id="KW-1185">Reference proteome</keyword>
<dbReference type="STRING" id="35622.SAMN04489764_2052"/>
<name>A0A1H1DKX9_9ACTN</name>
<dbReference type="EMBL" id="FNKK01000002">
    <property type="protein sequence ID" value="SDQ77020.1"/>
    <property type="molecule type" value="Genomic_DNA"/>
</dbReference>